<evidence type="ECO:0000313" key="2">
    <source>
        <dbReference type="Proteomes" id="UP001232148"/>
    </source>
</evidence>
<gene>
    <name evidence="1" type="ORF">LX32DRAFT_651912</name>
</gene>
<protein>
    <submittedName>
        <fullName evidence="1">Uncharacterized protein</fullName>
    </submittedName>
</protein>
<dbReference type="EMBL" id="MU842857">
    <property type="protein sequence ID" value="KAK2029920.1"/>
    <property type="molecule type" value="Genomic_DNA"/>
</dbReference>
<accession>A0AAD9HJ67</accession>
<name>A0AAD9HJ67_9PEZI</name>
<comment type="caution">
    <text evidence="1">The sequence shown here is derived from an EMBL/GenBank/DDBJ whole genome shotgun (WGS) entry which is preliminary data.</text>
</comment>
<reference evidence="1" key="1">
    <citation type="submission" date="2021-06" db="EMBL/GenBank/DDBJ databases">
        <title>Comparative genomics, transcriptomics and evolutionary studies reveal genomic signatures of adaptation to plant cell wall in hemibiotrophic fungi.</title>
        <authorList>
            <consortium name="DOE Joint Genome Institute"/>
            <person name="Baroncelli R."/>
            <person name="Diaz J.F."/>
            <person name="Benocci T."/>
            <person name="Peng M."/>
            <person name="Battaglia E."/>
            <person name="Haridas S."/>
            <person name="Andreopoulos W."/>
            <person name="Labutti K."/>
            <person name="Pangilinan J."/>
            <person name="Floch G.L."/>
            <person name="Makela M.R."/>
            <person name="Henrissat B."/>
            <person name="Grigoriev I.V."/>
            <person name="Crouch J.A."/>
            <person name="De Vries R.P."/>
            <person name="Sukno S.A."/>
            <person name="Thon M.R."/>
        </authorList>
    </citation>
    <scope>NUCLEOTIDE SEQUENCE</scope>
    <source>
        <strain evidence="1">MAFF235873</strain>
    </source>
</reference>
<keyword evidence="2" id="KW-1185">Reference proteome</keyword>
<sequence>MTPATASSPSGAPGGYPGCVAIHVAISHARKKPVLVDLASFGLGSSSPGEGEGGTSGITSSTTAASGGLAAWRYERAWESTASSPPAVQACLLAILHLLKSGDMRQMNLQLHGNCVYIGARINGFIFPSLAPVINPGPLSQQRSFPMRTV</sequence>
<organism evidence="1 2">
    <name type="scientific">Colletotrichum zoysiae</name>
    <dbReference type="NCBI Taxonomy" id="1216348"/>
    <lineage>
        <taxon>Eukaryota</taxon>
        <taxon>Fungi</taxon>
        <taxon>Dikarya</taxon>
        <taxon>Ascomycota</taxon>
        <taxon>Pezizomycotina</taxon>
        <taxon>Sordariomycetes</taxon>
        <taxon>Hypocreomycetidae</taxon>
        <taxon>Glomerellales</taxon>
        <taxon>Glomerellaceae</taxon>
        <taxon>Colletotrichum</taxon>
        <taxon>Colletotrichum graminicola species complex</taxon>
    </lineage>
</organism>
<proteinExistence type="predicted"/>
<dbReference type="Proteomes" id="UP001232148">
    <property type="component" value="Unassembled WGS sequence"/>
</dbReference>
<dbReference type="AlphaFoldDB" id="A0AAD9HJ67"/>
<evidence type="ECO:0000313" key="1">
    <source>
        <dbReference type="EMBL" id="KAK2029920.1"/>
    </source>
</evidence>